<reference evidence="3" key="1">
    <citation type="journal article" date="2016" name="Nat. Commun.">
        <title>The Gonium pectorale genome demonstrates co-option of cell cycle regulation during the evolution of multicellularity.</title>
        <authorList>
            <person name="Hanschen E.R."/>
            <person name="Marriage T.N."/>
            <person name="Ferris P.J."/>
            <person name="Hamaji T."/>
            <person name="Toyoda A."/>
            <person name="Fujiyama A."/>
            <person name="Neme R."/>
            <person name="Noguchi H."/>
            <person name="Minakuchi Y."/>
            <person name="Suzuki M."/>
            <person name="Kawai-Toyooka H."/>
            <person name="Smith D.R."/>
            <person name="Sparks H."/>
            <person name="Anderson J."/>
            <person name="Bakaric R."/>
            <person name="Luria V."/>
            <person name="Karger A."/>
            <person name="Kirschner M.W."/>
            <person name="Durand P.M."/>
            <person name="Michod R.E."/>
            <person name="Nozaki H."/>
            <person name="Olson B.J."/>
        </authorList>
    </citation>
    <scope>NUCLEOTIDE SEQUENCE [LARGE SCALE GENOMIC DNA]</scope>
    <source>
        <strain evidence="3">NIES-2863</strain>
    </source>
</reference>
<name>A0A150GQM3_GONPE</name>
<comment type="caution">
    <text evidence="2">The sequence shown here is derived from an EMBL/GenBank/DDBJ whole genome shotgun (WGS) entry which is preliminary data.</text>
</comment>
<evidence type="ECO:0000256" key="1">
    <source>
        <dbReference type="SAM" id="MobiDB-lite"/>
    </source>
</evidence>
<keyword evidence="3" id="KW-1185">Reference proteome</keyword>
<dbReference type="OrthoDB" id="531283at2759"/>
<evidence type="ECO:0000313" key="3">
    <source>
        <dbReference type="Proteomes" id="UP000075714"/>
    </source>
</evidence>
<sequence length="96" mass="10691">MRPPARRIARYLEERTSRDVSRKELGKGTKGKDGKEEEHTGITDDEADDEGEPDYDVAGRMTLKASSEAFMEVMAEAQQELAKEDALKAKPPAKKP</sequence>
<accession>A0A150GQM3</accession>
<dbReference type="AlphaFoldDB" id="A0A150GQM3"/>
<feature type="region of interest" description="Disordered" evidence="1">
    <location>
        <begin position="1"/>
        <end position="55"/>
    </location>
</feature>
<proteinExistence type="predicted"/>
<feature type="region of interest" description="Disordered" evidence="1">
    <location>
        <begin position="77"/>
        <end position="96"/>
    </location>
</feature>
<gene>
    <name evidence="2" type="ORF">GPECTOR_10g754</name>
</gene>
<dbReference type="EMBL" id="LSYV01000011">
    <property type="protein sequence ID" value="KXZ52125.1"/>
    <property type="molecule type" value="Genomic_DNA"/>
</dbReference>
<evidence type="ECO:0000313" key="2">
    <source>
        <dbReference type="EMBL" id="KXZ52125.1"/>
    </source>
</evidence>
<feature type="compositionally biased region" description="Basic and acidic residues" evidence="1">
    <location>
        <begin position="10"/>
        <end position="42"/>
    </location>
</feature>
<protein>
    <submittedName>
        <fullName evidence="2">Uncharacterized protein</fullName>
    </submittedName>
</protein>
<dbReference type="Proteomes" id="UP000075714">
    <property type="component" value="Unassembled WGS sequence"/>
</dbReference>
<organism evidence="2 3">
    <name type="scientific">Gonium pectorale</name>
    <name type="common">Green alga</name>
    <dbReference type="NCBI Taxonomy" id="33097"/>
    <lineage>
        <taxon>Eukaryota</taxon>
        <taxon>Viridiplantae</taxon>
        <taxon>Chlorophyta</taxon>
        <taxon>core chlorophytes</taxon>
        <taxon>Chlorophyceae</taxon>
        <taxon>CS clade</taxon>
        <taxon>Chlamydomonadales</taxon>
        <taxon>Volvocaceae</taxon>
        <taxon>Gonium</taxon>
    </lineage>
</organism>
<feature type="compositionally biased region" description="Acidic residues" evidence="1">
    <location>
        <begin position="43"/>
        <end position="55"/>
    </location>
</feature>